<feature type="region of interest" description="Disordered" evidence="1">
    <location>
        <begin position="76"/>
        <end position="181"/>
    </location>
</feature>
<dbReference type="EMBL" id="CP002546">
    <property type="protein sequence ID" value="ADY60353.1"/>
    <property type="molecule type" value="Genomic_DNA"/>
</dbReference>
<proteinExistence type="predicted"/>
<evidence type="ECO:0000256" key="1">
    <source>
        <dbReference type="SAM" id="MobiDB-lite"/>
    </source>
</evidence>
<feature type="compositionally biased region" description="Polar residues" evidence="1">
    <location>
        <begin position="78"/>
        <end position="89"/>
    </location>
</feature>
<sequence length="201" mass="21148">MSAAIRRDLSSALDPFAEILAQAESIASHSPLGGRRRGAVPLFDDILCQAPEFLGDAETTRPAMIVAPARVGAFPPQTAKTSAAPTANAQRVAKPAETSAKSTRSDVSRSQAGSSSAASDSAPARPEITRDQRPAVPIERVDNARPLPAVVKVDPAGKTQPLSNVDKGKKSQKAAGFDESTPLTEAQVELMRALDEFDYDD</sequence>
<accession>F0SSN7</accession>
<name>F0SSN7_RUBBR</name>
<keyword evidence="3" id="KW-1185">Reference proteome</keyword>
<protein>
    <submittedName>
        <fullName evidence="2">Uncharacterized protein</fullName>
    </submittedName>
</protein>
<gene>
    <name evidence="2" type="ordered locus">Plabr_2753</name>
</gene>
<feature type="compositionally biased region" description="Low complexity" evidence="1">
    <location>
        <begin position="108"/>
        <end position="125"/>
    </location>
</feature>
<feature type="compositionally biased region" description="Basic and acidic residues" evidence="1">
    <location>
        <begin position="127"/>
        <end position="143"/>
    </location>
</feature>
<evidence type="ECO:0000313" key="3">
    <source>
        <dbReference type="Proteomes" id="UP000006860"/>
    </source>
</evidence>
<evidence type="ECO:0000313" key="2">
    <source>
        <dbReference type="EMBL" id="ADY60353.1"/>
    </source>
</evidence>
<dbReference type="RefSeq" id="WP_013629077.1">
    <property type="nucleotide sequence ID" value="NC_015174.1"/>
</dbReference>
<dbReference type="KEGG" id="pbs:Plabr_2753"/>
<dbReference type="HOGENOM" id="CLU_1359563_0_0_0"/>
<organism evidence="2 3">
    <name type="scientific">Rubinisphaera brasiliensis (strain ATCC 49424 / DSM 5305 / JCM 21570 / IAM 15109 / NBRC 103401 / IFAM 1448)</name>
    <name type="common">Planctomyces brasiliensis</name>
    <dbReference type="NCBI Taxonomy" id="756272"/>
    <lineage>
        <taxon>Bacteria</taxon>
        <taxon>Pseudomonadati</taxon>
        <taxon>Planctomycetota</taxon>
        <taxon>Planctomycetia</taxon>
        <taxon>Planctomycetales</taxon>
        <taxon>Planctomycetaceae</taxon>
        <taxon>Rubinisphaera</taxon>
    </lineage>
</organism>
<dbReference type="AlphaFoldDB" id="F0SSN7"/>
<reference evidence="3" key="1">
    <citation type="submission" date="2011-02" db="EMBL/GenBank/DDBJ databases">
        <title>The complete genome of Planctomyces brasiliensis DSM 5305.</title>
        <authorList>
            <person name="Lucas S."/>
            <person name="Copeland A."/>
            <person name="Lapidus A."/>
            <person name="Bruce D."/>
            <person name="Goodwin L."/>
            <person name="Pitluck S."/>
            <person name="Kyrpides N."/>
            <person name="Mavromatis K."/>
            <person name="Pagani I."/>
            <person name="Ivanova N."/>
            <person name="Ovchinnikova G."/>
            <person name="Lu M."/>
            <person name="Detter J.C."/>
            <person name="Han C."/>
            <person name="Land M."/>
            <person name="Hauser L."/>
            <person name="Markowitz V."/>
            <person name="Cheng J.-F."/>
            <person name="Hugenholtz P."/>
            <person name="Woyke T."/>
            <person name="Wu D."/>
            <person name="Tindall B."/>
            <person name="Pomrenke H.G."/>
            <person name="Brambilla E."/>
            <person name="Klenk H.-P."/>
            <person name="Eisen J.A."/>
        </authorList>
    </citation>
    <scope>NUCLEOTIDE SEQUENCE [LARGE SCALE GENOMIC DNA]</scope>
    <source>
        <strain evidence="3">ATCC 49424 / DSM 5305 / JCM 21570 / NBRC 103401 / IFAM 1448</strain>
    </source>
</reference>
<dbReference type="Proteomes" id="UP000006860">
    <property type="component" value="Chromosome"/>
</dbReference>